<evidence type="ECO:0000256" key="4">
    <source>
        <dbReference type="ARBA" id="ARBA00022692"/>
    </source>
</evidence>
<keyword evidence="3" id="KW-1003">Cell membrane</keyword>
<dbReference type="Gene3D" id="3.40.50.300">
    <property type="entry name" value="P-loop containing nucleotide triphosphate hydrolases"/>
    <property type="match status" value="1"/>
</dbReference>
<dbReference type="Proteomes" id="UP000238390">
    <property type="component" value="Chromosome"/>
</dbReference>
<protein>
    <submittedName>
        <fullName evidence="12">ABC transporter family protein</fullName>
    </submittedName>
</protein>
<dbReference type="PANTHER" id="PTHR24221:SF654">
    <property type="entry name" value="ATP-BINDING CASSETTE SUB-FAMILY B MEMBER 6"/>
    <property type="match status" value="1"/>
</dbReference>
<dbReference type="GO" id="GO:0034040">
    <property type="term" value="F:ATPase-coupled lipid transmembrane transporter activity"/>
    <property type="evidence" value="ECO:0007669"/>
    <property type="project" value="TreeGrafter"/>
</dbReference>
<feature type="transmembrane region" description="Helical" evidence="9">
    <location>
        <begin position="21"/>
        <end position="46"/>
    </location>
</feature>
<dbReference type="PROSITE" id="PS00211">
    <property type="entry name" value="ABC_TRANSPORTER_1"/>
    <property type="match status" value="1"/>
</dbReference>
<dbReference type="SUPFAM" id="SSF52540">
    <property type="entry name" value="P-loop containing nucleoside triphosphate hydrolases"/>
    <property type="match status" value="1"/>
</dbReference>
<reference evidence="12 13" key="1">
    <citation type="submission" date="2018-02" db="EMBL/GenBank/DDBJ databases">
        <title>FDA/CDC Antimicrobial Resistant Isolate Bank Genome Sequencing.</title>
        <authorList>
            <person name="Benahmed F.H."/>
            <person name="Lutgring J.D."/>
            <person name="Yoo B."/>
            <person name="Machado M."/>
            <person name="Brown A."/>
            <person name="McAllister G."/>
            <person name="Perry A."/>
            <person name="Halpin A.L."/>
            <person name="Vavikolanu K."/>
            <person name="Ott S."/>
            <person name="Zhao X."/>
            <person name="Tallon L.J."/>
            <person name="Sadzewicz L."/>
            <person name="Aluvathingal J."/>
            <person name="Nadendla S."/>
            <person name="Voskania-kordi A."/>
            <person name="Simonyan V."/>
            <person name="Patel J."/>
            <person name="Shawar R.M."/>
        </authorList>
    </citation>
    <scope>NUCLEOTIDE SEQUENCE [LARGE SCALE GENOMIC DNA]</scope>
    <source>
        <strain evidence="12 13">AR_0356</strain>
    </source>
</reference>
<keyword evidence="5" id="KW-0547">Nucleotide-binding</keyword>
<dbReference type="Pfam" id="PF00664">
    <property type="entry name" value="ABC_membrane"/>
    <property type="match status" value="1"/>
</dbReference>
<evidence type="ECO:0000313" key="12">
    <source>
        <dbReference type="EMBL" id="AVK04916.1"/>
    </source>
</evidence>
<dbReference type="InterPro" id="IPR036640">
    <property type="entry name" value="ABC1_TM_sf"/>
</dbReference>
<feature type="transmembrane region" description="Helical" evidence="9">
    <location>
        <begin position="232"/>
        <end position="262"/>
    </location>
</feature>
<keyword evidence="6" id="KW-0067">ATP-binding</keyword>
<proteinExistence type="predicted"/>
<dbReference type="SUPFAM" id="SSF90123">
    <property type="entry name" value="ABC transporter transmembrane region"/>
    <property type="match status" value="1"/>
</dbReference>
<dbReference type="RefSeq" id="WP_058146292.1">
    <property type="nucleotide sequence ID" value="NZ_CP027169.1"/>
</dbReference>
<evidence type="ECO:0000256" key="3">
    <source>
        <dbReference type="ARBA" id="ARBA00022475"/>
    </source>
</evidence>
<feature type="domain" description="ABC transporter" evidence="10">
    <location>
        <begin position="335"/>
        <end position="570"/>
    </location>
</feature>
<organism evidence="12 13">
    <name type="scientific">Pseudomonas paraeruginosa</name>
    <dbReference type="NCBI Taxonomy" id="2994495"/>
    <lineage>
        <taxon>Bacteria</taxon>
        <taxon>Pseudomonadati</taxon>
        <taxon>Pseudomonadota</taxon>
        <taxon>Gammaproteobacteria</taxon>
        <taxon>Pseudomonadales</taxon>
        <taxon>Pseudomonadaceae</taxon>
        <taxon>Pseudomonas</taxon>
    </lineage>
</organism>
<dbReference type="GO" id="GO:0016887">
    <property type="term" value="F:ATP hydrolysis activity"/>
    <property type="evidence" value="ECO:0007669"/>
    <property type="project" value="InterPro"/>
</dbReference>
<comment type="subcellular location">
    <subcellularLocation>
        <location evidence="1">Cell membrane</location>
        <topology evidence="1">Multi-pass membrane protein</topology>
    </subcellularLocation>
</comment>
<accession>A0A2R3ISJ4</accession>
<evidence type="ECO:0000259" key="10">
    <source>
        <dbReference type="PROSITE" id="PS50893"/>
    </source>
</evidence>
<dbReference type="InterPro" id="IPR011527">
    <property type="entry name" value="ABC1_TM_dom"/>
</dbReference>
<dbReference type="PROSITE" id="PS50893">
    <property type="entry name" value="ABC_TRANSPORTER_2"/>
    <property type="match status" value="1"/>
</dbReference>
<dbReference type="AlphaFoldDB" id="A0A2R3ISJ4"/>
<evidence type="ECO:0000256" key="2">
    <source>
        <dbReference type="ARBA" id="ARBA00022448"/>
    </source>
</evidence>
<feature type="transmembrane region" description="Helical" evidence="9">
    <location>
        <begin position="130"/>
        <end position="149"/>
    </location>
</feature>
<dbReference type="GO" id="GO:0005886">
    <property type="term" value="C:plasma membrane"/>
    <property type="evidence" value="ECO:0007669"/>
    <property type="project" value="UniProtKB-SubCell"/>
</dbReference>
<dbReference type="SMART" id="SM00382">
    <property type="entry name" value="AAA"/>
    <property type="match status" value="1"/>
</dbReference>
<feature type="domain" description="ABC transmembrane type-1" evidence="11">
    <location>
        <begin position="22"/>
        <end position="304"/>
    </location>
</feature>
<dbReference type="Gene3D" id="1.20.1560.10">
    <property type="entry name" value="ABC transporter type 1, transmembrane domain"/>
    <property type="match status" value="1"/>
</dbReference>
<dbReference type="Pfam" id="PF00005">
    <property type="entry name" value="ABC_tran"/>
    <property type="match status" value="1"/>
</dbReference>
<evidence type="ECO:0000259" key="11">
    <source>
        <dbReference type="PROSITE" id="PS50929"/>
    </source>
</evidence>
<evidence type="ECO:0000313" key="13">
    <source>
        <dbReference type="Proteomes" id="UP000238390"/>
    </source>
</evidence>
<name>A0A2R3ISJ4_9PSED</name>
<keyword evidence="2" id="KW-0813">Transport</keyword>
<sequence length="580" mass="62272">MFKTFSRLLGDDARIFHRYAWMAVVLGLLNGLIITALVPILSHLLAGDVHSAGLWLLALGIGLVACWAWRRQVEEASVAVRVAVLRDCRQRIGDHIAGLPVGWFTPQNTARLNHVMTHGMFELSELPGHLFTPILSGVVTPLVFVVALTTLHWPLGLIALLALPILAGIFVFSARLGQQADEAFHSSAARTSQRIVEFAQAQSVLRAFSARSGSMDFLKRAIDRQHAAGSRLLYVSIASVVLNAWAVQLAFAALLIAAALWLGSQLGGESQADTAIAVVASLLLVNRFIDPLLDIAGYGEVLRSARGQLDAVAEVLNEKPLAEPLEPKLPIDGSVDLRDVRFRYAPSAPEVLRGVNLHIAEGSMLALVGASGSGKSTLEALIARFFDVTAGSVLVGGVDVRQMGSEQLAGQISQIFQNTYLFQGSIADNIRIGKPDASDDEILQAARLAGVTEIIERLPQGLDTPVGEGGMRLSGGERQRISIARALLKDAPILLVDEATAALDAENQAAIAEALARLRGRRTLIVIAHQLSTVAMADRIAVLEDGRVVESGTHAQLQAQQGRYAHFLAQRQMAKGWRIA</sequence>
<evidence type="ECO:0000256" key="9">
    <source>
        <dbReference type="SAM" id="Phobius"/>
    </source>
</evidence>
<feature type="transmembrane region" description="Helical" evidence="9">
    <location>
        <begin position="52"/>
        <end position="69"/>
    </location>
</feature>
<evidence type="ECO:0000256" key="8">
    <source>
        <dbReference type="ARBA" id="ARBA00023136"/>
    </source>
</evidence>
<dbReference type="GO" id="GO:0140359">
    <property type="term" value="F:ABC-type transporter activity"/>
    <property type="evidence" value="ECO:0007669"/>
    <property type="project" value="InterPro"/>
</dbReference>
<dbReference type="InterPro" id="IPR039421">
    <property type="entry name" value="Type_1_exporter"/>
</dbReference>
<dbReference type="InterPro" id="IPR003593">
    <property type="entry name" value="AAA+_ATPase"/>
</dbReference>
<dbReference type="InterPro" id="IPR017871">
    <property type="entry name" value="ABC_transporter-like_CS"/>
</dbReference>
<keyword evidence="4 9" id="KW-0812">Transmembrane</keyword>
<evidence type="ECO:0000256" key="7">
    <source>
        <dbReference type="ARBA" id="ARBA00022989"/>
    </source>
</evidence>
<evidence type="ECO:0000256" key="1">
    <source>
        <dbReference type="ARBA" id="ARBA00004651"/>
    </source>
</evidence>
<keyword evidence="7 9" id="KW-1133">Transmembrane helix</keyword>
<feature type="transmembrane region" description="Helical" evidence="9">
    <location>
        <begin position="155"/>
        <end position="174"/>
    </location>
</feature>
<dbReference type="EMBL" id="CP027169">
    <property type="protein sequence ID" value="AVK04916.1"/>
    <property type="molecule type" value="Genomic_DNA"/>
</dbReference>
<dbReference type="InterPro" id="IPR027417">
    <property type="entry name" value="P-loop_NTPase"/>
</dbReference>
<dbReference type="PANTHER" id="PTHR24221">
    <property type="entry name" value="ATP-BINDING CASSETTE SUB-FAMILY B"/>
    <property type="match status" value="1"/>
</dbReference>
<evidence type="ECO:0000256" key="5">
    <source>
        <dbReference type="ARBA" id="ARBA00022741"/>
    </source>
</evidence>
<keyword evidence="8 9" id="KW-0472">Membrane</keyword>
<keyword evidence="13" id="KW-1185">Reference proteome</keyword>
<evidence type="ECO:0000256" key="6">
    <source>
        <dbReference type="ARBA" id="ARBA00022840"/>
    </source>
</evidence>
<dbReference type="PROSITE" id="PS50929">
    <property type="entry name" value="ABC_TM1F"/>
    <property type="match status" value="1"/>
</dbReference>
<gene>
    <name evidence="12" type="ORF">CSB93_5725</name>
</gene>
<dbReference type="FunFam" id="3.40.50.300:FF:000221">
    <property type="entry name" value="Multidrug ABC transporter ATP-binding protein"/>
    <property type="match status" value="1"/>
</dbReference>
<dbReference type="GO" id="GO:0005524">
    <property type="term" value="F:ATP binding"/>
    <property type="evidence" value="ECO:0007669"/>
    <property type="project" value="UniProtKB-KW"/>
</dbReference>
<dbReference type="InterPro" id="IPR003439">
    <property type="entry name" value="ABC_transporter-like_ATP-bd"/>
</dbReference>